<evidence type="ECO:0000256" key="7">
    <source>
        <dbReference type="SAM" id="MobiDB-lite"/>
    </source>
</evidence>
<keyword evidence="3" id="KW-0694">RNA-binding</keyword>
<name>X1S445_9ZZZZ</name>
<evidence type="ECO:0000313" key="8">
    <source>
        <dbReference type="EMBL" id="GAI70210.1"/>
    </source>
</evidence>
<dbReference type="InterPro" id="IPR042105">
    <property type="entry name" value="Ribosomal_bL31_sf"/>
</dbReference>
<dbReference type="PRINTS" id="PR01249">
    <property type="entry name" value="RIBOSOMALL31"/>
</dbReference>
<dbReference type="SUPFAM" id="SSF143800">
    <property type="entry name" value="L28p-like"/>
    <property type="match status" value="1"/>
</dbReference>
<dbReference type="NCBIfam" id="TIGR00105">
    <property type="entry name" value="L31"/>
    <property type="match status" value="1"/>
</dbReference>
<dbReference type="EMBL" id="BARW01003704">
    <property type="protein sequence ID" value="GAI70210.1"/>
    <property type="molecule type" value="Genomic_DNA"/>
</dbReference>
<dbReference type="GO" id="GO:0006412">
    <property type="term" value="P:translation"/>
    <property type="evidence" value="ECO:0007669"/>
    <property type="project" value="InterPro"/>
</dbReference>
<dbReference type="Pfam" id="PF01197">
    <property type="entry name" value="Ribosomal_L31"/>
    <property type="match status" value="1"/>
</dbReference>
<proteinExistence type="inferred from homology"/>
<dbReference type="InterPro" id="IPR034704">
    <property type="entry name" value="Ribosomal_bL28/bL31-like_sf"/>
</dbReference>
<evidence type="ECO:0000256" key="4">
    <source>
        <dbReference type="ARBA" id="ARBA00022980"/>
    </source>
</evidence>
<comment type="similarity">
    <text evidence="1">Belongs to the bacterial ribosomal protein bL31 family. Type A subfamily.</text>
</comment>
<dbReference type="NCBIfam" id="NF000612">
    <property type="entry name" value="PRK00019.1"/>
    <property type="match status" value="1"/>
</dbReference>
<dbReference type="GO" id="GO:0005840">
    <property type="term" value="C:ribosome"/>
    <property type="evidence" value="ECO:0007669"/>
    <property type="project" value="UniProtKB-KW"/>
</dbReference>
<dbReference type="InterPro" id="IPR027491">
    <property type="entry name" value="Ribosomal_bL31_A"/>
</dbReference>
<keyword evidence="4" id="KW-0689">Ribosomal protein</keyword>
<dbReference type="GO" id="GO:0019843">
    <property type="term" value="F:rRNA binding"/>
    <property type="evidence" value="ECO:0007669"/>
    <property type="project" value="UniProtKB-KW"/>
</dbReference>
<dbReference type="AlphaFoldDB" id="X1S445"/>
<protein>
    <recommendedName>
        <fullName evidence="6">Large ribosomal subunit protein bL31</fullName>
    </recommendedName>
</protein>
<dbReference type="Gene3D" id="4.10.830.30">
    <property type="entry name" value="Ribosomal protein L31"/>
    <property type="match status" value="1"/>
</dbReference>
<dbReference type="GO" id="GO:0003735">
    <property type="term" value="F:structural constituent of ribosome"/>
    <property type="evidence" value="ECO:0007669"/>
    <property type="project" value="InterPro"/>
</dbReference>
<evidence type="ECO:0000256" key="6">
    <source>
        <dbReference type="ARBA" id="ARBA00035687"/>
    </source>
</evidence>
<feature type="region of interest" description="Disordered" evidence="7">
    <location>
        <begin position="75"/>
        <end position="99"/>
    </location>
</feature>
<keyword evidence="2" id="KW-0699">rRNA-binding</keyword>
<dbReference type="PANTHER" id="PTHR33280">
    <property type="entry name" value="50S RIBOSOMAL PROTEIN L31, CHLOROPLASTIC"/>
    <property type="match status" value="1"/>
</dbReference>
<dbReference type="PANTHER" id="PTHR33280:SF1">
    <property type="entry name" value="LARGE RIBOSOMAL SUBUNIT PROTEIN BL31C"/>
    <property type="match status" value="1"/>
</dbReference>
<evidence type="ECO:0000256" key="5">
    <source>
        <dbReference type="ARBA" id="ARBA00023274"/>
    </source>
</evidence>
<dbReference type="PROSITE" id="PS01143">
    <property type="entry name" value="RIBOSOMAL_L31"/>
    <property type="match status" value="1"/>
</dbReference>
<sequence length="114" mass="12935">MPADNHSVILISVMAKEKLHPKYYPDAKVTCTCGNTYTVGSTQPELEVEICSQCHPFFTGKEVLIDTEGRVEKFEKKRKAAKPTKQKGKKKVAETKEEKPKRLLTLKELLEEKS</sequence>
<dbReference type="GO" id="GO:1990904">
    <property type="term" value="C:ribonucleoprotein complex"/>
    <property type="evidence" value="ECO:0007669"/>
    <property type="project" value="UniProtKB-KW"/>
</dbReference>
<accession>X1S445</accession>
<keyword evidence="5" id="KW-0687">Ribonucleoprotein</keyword>
<dbReference type="NCBIfam" id="NF001809">
    <property type="entry name" value="PRK00528.1"/>
    <property type="match status" value="1"/>
</dbReference>
<dbReference type="InterPro" id="IPR002150">
    <property type="entry name" value="Ribosomal_bL31"/>
</dbReference>
<gene>
    <name evidence="8" type="ORF">S12H4_09226</name>
</gene>
<feature type="compositionally biased region" description="Basic residues" evidence="7">
    <location>
        <begin position="76"/>
        <end position="90"/>
    </location>
</feature>
<evidence type="ECO:0000256" key="1">
    <source>
        <dbReference type="ARBA" id="ARBA00009296"/>
    </source>
</evidence>
<evidence type="ECO:0000256" key="2">
    <source>
        <dbReference type="ARBA" id="ARBA00022730"/>
    </source>
</evidence>
<reference evidence="8" key="1">
    <citation type="journal article" date="2014" name="Front. Microbiol.">
        <title>High frequency of phylogenetically diverse reductive dehalogenase-homologous genes in deep subseafloor sedimentary metagenomes.</title>
        <authorList>
            <person name="Kawai M."/>
            <person name="Futagami T."/>
            <person name="Toyoda A."/>
            <person name="Takaki Y."/>
            <person name="Nishi S."/>
            <person name="Hori S."/>
            <person name="Arai W."/>
            <person name="Tsubouchi T."/>
            <person name="Morono Y."/>
            <person name="Uchiyama I."/>
            <person name="Ito T."/>
            <person name="Fujiyama A."/>
            <person name="Inagaki F."/>
            <person name="Takami H."/>
        </authorList>
    </citation>
    <scope>NUCLEOTIDE SEQUENCE</scope>
    <source>
        <strain evidence="8">Expedition CK06-06</strain>
    </source>
</reference>
<dbReference type="HAMAP" id="MF_00501">
    <property type="entry name" value="Ribosomal_bL31_1"/>
    <property type="match status" value="1"/>
</dbReference>
<evidence type="ECO:0000256" key="3">
    <source>
        <dbReference type="ARBA" id="ARBA00022884"/>
    </source>
</evidence>
<comment type="caution">
    <text evidence="8">The sequence shown here is derived from an EMBL/GenBank/DDBJ whole genome shotgun (WGS) entry which is preliminary data.</text>
</comment>
<organism evidence="8">
    <name type="scientific">marine sediment metagenome</name>
    <dbReference type="NCBI Taxonomy" id="412755"/>
    <lineage>
        <taxon>unclassified sequences</taxon>
        <taxon>metagenomes</taxon>
        <taxon>ecological metagenomes</taxon>
    </lineage>
</organism>